<feature type="domain" description="DEAD-box RNA helicase Q" evidence="11">
    <location>
        <begin position="37"/>
        <end position="65"/>
    </location>
</feature>
<evidence type="ECO:0000313" key="12">
    <source>
        <dbReference type="EMBL" id="AMY08043.1"/>
    </source>
</evidence>
<dbReference type="InterPro" id="IPR044742">
    <property type="entry name" value="DEAD/DEAH_RhlB"/>
</dbReference>
<dbReference type="KEGG" id="abac:LuPra_01231"/>
<keyword evidence="13" id="KW-1185">Reference proteome</keyword>
<dbReference type="STRING" id="1855912.LuPra_01231"/>
<dbReference type="Proteomes" id="UP000076079">
    <property type="component" value="Chromosome"/>
</dbReference>
<dbReference type="OrthoDB" id="9805696at2"/>
<feature type="compositionally biased region" description="Low complexity" evidence="8">
    <location>
        <begin position="478"/>
        <end position="494"/>
    </location>
</feature>
<feature type="region of interest" description="Disordered" evidence="8">
    <location>
        <begin position="439"/>
        <end position="545"/>
    </location>
</feature>
<feature type="compositionally biased region" description="Low complexity" evidence="8">
    <location>
        <begin position="440"/>
        <end position="451"/>
    </location>
</feature>
<comment type="similarity">
    <text evidence="5 7">Belongs to the DEAD box helicase family.</text>
</comment>
<reference evidence="13" key="2">
    <citation type="submission" date="2016-04" db="EMBL/GenBank/DDBJ databases">
        <title>First Complete Genome Sequence of a Subdivision 6 Acidobacterium.</title>
        <authorList>
            <person name="Huang S."/>
            <person name="Vieira S."/>
            <person name="Bunk B."/>
            <person name="Riedel T."/>
            <person name="Sproeer C."/>
            <person name="Overmann J."/>
        </authorList>
    </citation>
    <scope>NUCLEOTIDE SEQUENCE [LARGE SCALE GENOMIC DNA]</scope>
    <source>
        <strain evidence="13">DSM 100886 HEG_-6_39</strain>
    </source>
</reference>
<dbReference type="PANTHER" id="PTHR47959">
    <property type="entry name" value="ATP-DEPENDENT RNA HELICASE RHLE-RELATED"/>
    <property type="match status" value="1"/>
</dbReference>
<evidence type="ECO:0000256" key="3">
    <source>
        <dbReference type="ARBA" id="ARBA00022806"/>
    </source>
</evidence>
<evidence type="ECO:0000256" key="7">
    <source>
        <dbReference type="RuleBase" id="RU000492"/>
    </source>
</evidence>
<dbReference type="CDD" id="cd00268">
    <property type="entry name" value="DEADc"/>
    <property type="match status" value="1"/>
</dbReference>
<dbReference type="InterPro" id="IPR050079">
    <property type="entry name" value="DEAD_box_RNA_helicase"/>
</dbReference>
<accession>A0A143PIF5</accession>
<evidence type="ECO:0000259" key="10">
    <source>
        <dbReference type="PROSITE" id="PS51194"/>
    </source>
</evidence>
<dbReference type="PATRIC" id="fig|1813736.3.peg.1276"/>
<evidence type="ECO:0000256" key="6">
    <source>
        <dbReference type="PROSITE-ProRule" id="PRU00552"/>
    </source>
</evidence>
<dbReference type="EC" id="3.6.4.13" evidence="12"/>
<keyword evidence="1 7" id="KW-0547">Nucleotide-binding</keyword>
<dbReference type="InterPro" id="IPR014014">
    <property type="entry name" value="RNA_helicase_DEAD_Q_motif"/>
</dbReference>
<evidence type="ECO:0000256" key="8">
    <source>
        <dbReference type="SAM" id="MobiDB-lite"/>
    </source>
</evidence>
<dbReference type="SMART" id="SM00487">
    <property type="entry name" value="DEXDc"/>
    <property type="match status" value="1"/>
</dbReference>
<dbReference type="PROSITE" id="PS51195">
    <property type="entry name" value="Q_MOTIF"/>
    <property type="match status" value="1"/>
</dbReference>
<dbReference type="InterPro" id="IPR001650">
    <property type="entry name" value="Helicase_C-like"/>
</dbReference>
<dbReference type="PROSITE" id="PS51194">
    <property type="entry name" value="HELICASE_CTER"/>
    <property type="match status" value="1"/>
</dbReference>
<dbReference type="PANTHER" id="PTHR47959:SF13">
    <property type="entry name" value="ATP-DEPENDENT RNA HELICASE RHLE"/>
    <property type="match status" value="1"/>
</dbReference>
<keyword evidence="4 7" id="KW-0067">ATP-binding</keyword>
<dbReference type="Pfam" id="PF00270">
    <property type="entry name" value="DEAD"/>
    <property type="match status" value="1"/>
</dbReference>
<feature type="domain" description="Helicase ATP-binding" evidence="9">
    <location>
        <begin position="68"/>
        <end position="239"/>
    </location>
</feature>
<dbReference type="GO" id="GO:0003724">
    <property type="term" value="F:RNA helicase activity"/>
    <property type="evidence" value="ECO:0007669"/>
    <property type="project" value="UniProtKB-EC"/>
</dbReference>
<dbReference type="InterPro" id="IPR014001">
    <property type="entry name" value="Helicase_ATP-bd"/>
</dbReference>
<evidence type="ECO:0000259" key="9">
    <source>
        <dbReference type="PROSITE" id="PS51192"/>
    </source>
</evidence>
<evidence type="ECO:0000313" key="13">
    <source>
        <dbReference type="Proteomes" id="UP000076079"/>
    </source>
</evidence>
<keyword evidence="3 7" id="KW-0347">Helicase</keyword>
<proteinExistence type="inferred from homology"/>
<feature type="domain" description="Helicase C-terminal" evidence="10">
    <location>
        <begin position="250"/>
        <end position="410"/>
    </location>
</feature>
<name>A0A143PIF5_LUTPR</name>
<dbReference type="SMART" id="SM00490">
    <property type="entry name" value="HELICc"/>
    <property type="match status" value="1"/>
</dbReference>
<dbReference type="AlphaFoldDB" id="A0A143PIF5"/>
<dbReference type="PROSITE" id="PS00039">
    <property type="entry name" value="DEAD_ATP_HELICASE"/>
    <property type="match status" value="1"/>
</dbReference>
<dbReference type="PROSITE" id="PS51192">
    <property type="entry name" value="HELICASE_ATP_BIND_1"/>
    <property type="match status" value="1"/>
</dbReference>
<dbReference type="InterPro" id="IPR027417">
    <property type="entry name" value="P-loop_NTPase"/>
</dbReference>
<evidence type="ECO:0000259" key="11">
    <source>
        <dbReference type="PROSITE" id="PS51195"/>
    </source>
</evidence>
<evidence type="ECO:0000256" key="2">
    <source>
        <dbReference type="ARBA" id="ARBA00022801"/>
    </source>
</evidence>
<organism evidence="12 13">
    <name type="scientific">Luteitalea pratensis</name>
    <dbReference type="NCBI Taxonomy" id="1855912"/>
    <lineage>
        <taxon>Bacteria</taxon>
        <taxon>Pseudomonadati</taxon>
        <taxon>Acidobacteriota</taxon>
        <taxon>Vicinamibacteria</taxon>
        <taxon>Vicinamibacterales</taxon>
        <taxon>Vicinamibacteraceae</taxon>
        <taxon>Luteitalea</taxon>
    </lineage>
</organism>
<protein>
    <submittedName>
        <fullName evidence="12">ATP-dependent RNA helicase RhlE</fullName>
        <ecNumber evidence="12">3.6.4.13</ecNumber>
    </submittedName>
</protein>
<dbReference type="GO" id="GO:0003676">
    <property type="term" value="F:nucleic acid binding"/>
    <property type="evidence" value="ECO:0007669"/>
    <property type="project" value="InterPro"/>
</dbReference>
<dbReference type="GO" id="GO:0016787">
    <property type="term" value="F:hydrolase activity"/>
    <property type="evidence" value="ECO:0007669"/>
    <property type="project" value="UniProtKB-KW"/>
</dbReference>
<dbReference type="InterPro" id="IPR011545">
    <property type="entry name" value="DEAD/DEAH_box_helicase_dom"/>
</dbReference>
<dbReference type="SUPFAM" id="SSF52540">
    <property type="entry name" value="P-loop containing nucleoside triphosphate hydrolases"/>
    <property type="match status" value="2"/>
</dbReference>
<dbReference type="EMBL" id="CP015136">
    <property type="protein sequence ID" value="AMY08043.1"/>
    <property type="molecule type" value="Genomic_DNA"/>
</dbReference>
<evidence type="ECO:0000256" key="4">
    <source>
        <dbReference type="ARBA" id="ARBA00022840"/>
    </source>
</evidence>
<dbReference type="GO" id="GO:0005524">
    <property type="term" value="F:ATP binding"/>
    <property type="evidence" value="ECO:0007669"/>
    <property type="project" value="UniProtKB-KW"/>
</dbReference>
<gene>
    <name evidence="12" type="primary">rhlE_1</name>
    <name evidence="12" type="ORF">LuPra_01231</name>
</gene>
<evidence type="ECO:0000256" key="1">
    <source>
        <dbReference type="ARBA" id="ARBA00022741"/>
    </source>
</evidence>
<dbReference type="GO" id="GO:0005829">
    <property type="term" value="C:cytosol"/>
    <property type="evidence" value="ECO:0007669"/>
    <property type="project" value="TreeGrafter"/>
</dbReference>
<dbReference type="Pfam" id="PF00271">
    <property type="entry name" value="Helicase_C"/>
    <property type="match status" value="1"/>
</dbReference>
<reference evidence="12 13" key="1">
    <citation type="journal article" date="2016" name="Genome Announc.">
        <title>First Complete Genome Sequence of a Subdivision 6 Acidobacterium Strain.</title>
        <authorList>
            <person name="Huang S."/>
            <person name="Vieira S."/>
            <person name="Bunk B."/>
            <person name="Riedel T."/>
            <person name="Sproer C."/>
            <person name="Overmann J."/>
        </authorList>
    </citation>
    <scope>NUCLEOTIDE SEQUENCE [LARGE SCALE GENOMIC DNA]</scope>
    <source>
        <strain evidence="13">DSM 100886 HEG_-6_39</strain>
    </source>
</reference>
<evidence type="ECO:0000256" key="5">
    <source>
        <dbReference type="ARBA" id="ARBA00038437"/>
    </source>
</evidence>
<dbReference type="InterPro" id="IPR000629">
    <property type="entry name" value="RNA-helicase_DEAD-box_CS"/>
</dbReference>
<feature type="compositionally biased region" description="Gly residues" evidence="8">
    <location>
        <begin position="524"/>
        <end position="539"/>
    </location>
</feature>
<feature type="short sequence motif" description="Q motif" evidence="6">
    <location>
        <begin position="37"/>
        <end position="65"/>
    </location>
</feature>
<sequence length="545" mass="57705">MAGSESCGDGRLGEPALPDSRYLTPGSRFPVPVNCGVPFSHLGLHPSLTRALKDLGFTRPTPIQSDAIGPALAGRDVLACAATGSGKTAAFLLPIVHKLLDKSRGTTRALILTPTRELAAQILEDLDNIAVHTPISGAAVFGGVGMGPQEHAFRRGVDVIVATPGRLLDHFRSPYAKLSGLEFLVLDEADRMLDMGFLPDIKRVLKHLPTRRQTLFFSATMPAPIISLTRELLDNPATINLARQAAPAVGITQAIYPVSQDLKGALLAALLSRGVMTQALVFTRTKHRADRLTAYLERQGVKAARIHGNRSQAQRTLALAGFKSGEYPVLVATDIAARGIDVSELGHVVNFDVPVAAEDYIHRVGRTGRAEATGEAFTFVSREEEAEWNLIEKVVGKRLPRVQLPDFDYTARPDARLEIPIAERIAAIRKRKAEERARAQAKAAARAARPAGSVRGSATGPLTRPGQSRHGTTGQGAGAPPQGQRSSSGPARPSGQGGGQGRPSSDPSHTRPAPAMHARPHGSGRPGGGRPGGGPGGRGPGRRTR</sequence>
<dbReference type="CDD" id="cd18787">
    <property type="entry name" value="SF2_C_DEAD"/>
    <property type="match status" value="1"/>
</dbReference>
<keyword evidence="2 7" id="KW-0378">Hydrolase</keyword>
<dbReference type="Gene3D" id="3.40.50.300">
    <property type="entry name" value="P-loop containing nucleotide triphosphate hydrolases"/>
    <property type="match status" value="2"/>
</dbReference>